<dbReference type="EMBL" id="RWJN01000053">
    <property type="protein sequence ID" value="TCD68946.1"/>
    <property type="molecule type" value="Genomic_DNA"/>
</dbReference>
<evidence type="ECO:0000313" key="1">
    <source>
        <dbReference type="EMBL" id="TCD68946.1"/>
    </source>
</evidence>
<dbReference type="Gene3D" id="1.20.1280.50">
    <property type="match status" value="1"/>
</dbReference>
<evidence type="ECO:0000313" key="2">
    <source>
        <dbReference type="Proteomes" id="UP000292702"/>
    </source>
</evidence>
<dbReference type="AlphaFoldDB" id="A0A4R0RMT0"/>
<dbReference type="OrthoDB" id="2800666at2759"/>
<name>A0A4R0RMT0_9APHY</name>
<sequence>MTTSLTASLLRRFDDDILGHRRAIISLSQQRNALLPANRLPPEILAAVFQLYVASVHGTLSQISQAQSPFEWIAGVTHTCHYWREVALRTPMLWTTIAVAHCSTKVIEAFVQRSGTAPLVIDTARETEEEGVALFVPSDRLSLLRSVFGRIGSLRVQLTNERYPILFPQEPANTHTRLHTLVMSLPDEITQFLEVPFPLADETRVPKHTISSLQHLDVRRYCITWDSTLFPETLTRLCIDNMFGGSPMADVVKVISNLIALQELSLENVFNPVRDTEVPIQVPNRAPLPSLAIISLFERGSLAAPYRFLDRFQLPSLRDLEVIANNYRAPPDLASDLAALRILIPRIVVPRAPIRRLGIDLATETLSLQYTDPQSGVIQNFSFVFTLDIVRGGPVIELFAVFCESLAVGGATDVEINLPDNAFPLIPTRLALFLRTMENLNLSHTLSVSATLDTRPYLPDATLAHIITHQLRDGTFLLANLRSLVIGRVLFRDVDRQYASGTYDGPDFTEHPEDTSFIDGLHDALDVRRRAGHRLRELRLENSSRALHEQDLVRFEENCEHVIRLL</sequence>
<reference evidence="1 2" key="1">
    <citation type="submission" date="2018-11" db="EMBL/GenBank/DDBJ databases">
        <title>Genome assembly of Steccherinum ochraceum LE-BIN_3174, the white-rot fungus of the Steccherinaceae family (The Residual Polyporoid clade, Polyporales, Basidiomycota).</title>
        <authorList>
            <person name="Fedorova T.V."/>
            <person name="Glazunova O.A."/>
            <person name="Landesman E.O."/>
            <person name="Moiseenko K.V."/>
            <person name="Psurtseva N.V."/>
            <person name="Savinova O.S."/>
            <person name="Shakhova N.V."/>
            <person name="Tyazhelova T.V."/>
            <person name="Vasina D.V."/>
        </authorList>
    </citation>
    <scope>NUCLEOTIDE SEQUENCE [LARGE SCALE GENOMIC DNA]</scope>
    <source>
        <strain evidence="1 2">LE-BIN_3174</strain>
    </source>
</reference>
<comment type="caution">
    <text evidence="1">The sequence shown here is derived from an EMBL/GenBank/DDBJ whole genome shotgun (WGS) entry which is preliminary data.</text>
</comment>
<dbReference type="SUPFAM" id="SSF52058">
    <property type="entry name" value="L domain-like"/>
    <property type="match status" value="1"/>
</dbReference>
<protein>
    <submittedName>
        <fullName evidence="1">Uncharacterized protein</fullName>
    </submittedName>
</protein>
<organism evidence="1 2">
    <name type="scientific">Steccherinum ochraceum</name>
    <dbReference type="NCBI Taxonomy" id="92696"/>
    <lineage>
        <taxon>Eukaryota</taxon>
        <taxon>Fungi</taxon>
        <taxon>Dikarya</taxon>
        <taxon>Basidiomycota</taxon>
        <taxon>Agaricomycotina</taxon>
        <taxon>Agaricomycetes</taxon>
        <taxon>Polyporales</taxon>
        <taxon>Steccherinaceae</taxon>
        <taxon>Steccherinum</taxon>
    </lineage>
</organism>
<gene>
    <name evidence="1" type="ORF">EIP91_009336</name>
</gene>
<dbReference type="Proteomes" id="UP000292702">
    <property type="component" value="Unassembled WGS sequence"/>
</dbReference>
<accession>A0A4R0RMT0</accession>
<keyword evidence="2" id="KW-1185">Reference proteome</keyword>
<proteinExistence type="predicted"/>